<organism evidence="2 3">
    <name type="scientific">Skermanella stibiiresistens SB22</name>
    <dbReference type="NCBI Taxonomy" id="1385369"/>
    <lineage>
        <taxon>Bacteria</taxon>
        <taxon>Pseudomonadati</taxon>
        <taxon>Pseudomonadota</taxon>
        <taxon>Alphaproteobacteria</taxon>
        <taxon>Rhodospirillales</taxon>
        <taxon>Azospirillaceae</taxon>
        <taxon>Skermanella</taxon>
    </lineage>
</organism>
<feature type="domain" description="BLUF" evidence="1">
    <location>
        <begin position="5"/>
        <end position="100"/>
    </location>
</feature>
<comment type="caution">
    <text evidence="2">The sequence shown here is derived from an EMBL/GenBank/DDBJ whole genome shotgun (WGS) entry which is preliminary data.</text>
</comment>
<evidence type="ECO:0000313" key="2">
    <source>
        <dbReference type="EMBL" id="EWY37803.1"/>
    </source>
</evidence>
<gene>
    <name evidence="2" type="ORF">N825_09485</name>
</gene>
<reference evidence="2 3" key="1">
    <citation type="submission" date="2013-08" db="EMBL/GenBank/DDBJ databases">
        <title>The genome sequence of Skermanella stibiiresistens.</title>
        <authorList>
            <person name="Zhu W."/>
            <person name="Wang G."/>
        </authorList>
    </citation>
    <scope>NUCLEOTIDE SEQUENCE [LARGE SCALE GENOMIC DNA]</scope>
    <source>
        <strain evidence="2 3">SB22</strain>
    </source>
</reference>
<dbReference type="AlphaFoldDB" id="W9H219"/>
<dbReference type="PROSITE" id="PS50925">
    <property type="entry name" value="BLUF"/>
    <property type="match status" value="1"/>
</dbReference>
<protein>
    <submittedName>
        <fullName evidence="2">Blue-light sensor BLUF</fullName>
    </submittedName>
</protein>
<dbReference type="Pfam" id="PF04940">
    <property type="entry name" value="BLUF"/>
    <property type="match status" value="1"/>
</dbReference>
<dbReference type="Proteomes" id="UP000019486">
    <property type="component" value="Unassembled WGS sequence"/>
</dbReference>
<dbReference type="EMBL" id="AVFL01000023">
    <property type="protein sequence ID" value="EWY37803.1"/>
    <property type="molecule type" value="Genomic_DNA"/>
</dbReference>
<accession>W9H219</accession>
<dbReference type="PATRIC" id="fig|1385369.3.peg.5204"/>
<keyword evidence="3" id="KW-1185">Reference proteome</keyword>
<dbReference type="OrthoDB" id="196105at2"/>
<proteinExistence type="predicted"/>
<dbReference type="STRING" id="1385369.N825_09485"/>
<dbReference type="InterPro" id="IPR007024">
    <property type="entry name" value="BLUF_domain"/>
</dbReference>
<dbReference type="RefSeq" id="WP_037458279.1">
    <property type="nucleotide sequence ID" value="NZ_AVFL01000023.1"/>
</dbReference>
<dbReference type="GO" id="GO:0009882">
    <property type="term" value="F:blue light photoreceptor activity"/>
    <property type="evidence" value="ECO:0007669"/>
    <property type="project" value="InterPro"/>
</dbReference>
<dbReference type="InterPro" id="IPR036046">
    <property type="entry name" value="Acylphosphatase-like_dom_sf"/>
</dbReference>
<dbReference type="Gene3D" id="3.30.70.100">
    <property type="match status" value="1"/>
</dbReference>
<dbReference type="SUPFAM" id="SSF54975">
    <property type="entry name" value="Acylphosphatase/BLUF domain-like"/>
    <property type="match status" value="1"/>
</dbReference>
<sequence>MTTEIHRIVYFSRNAIPGSEETIAAEIRQILESSRRNNTKADVTGALMFNAGCFAQVLEGPQSAVTRTFERIQRDPRHGEVLVLDYGAKSERAFANWSMSFVGRDLREKDLFGAISSETGFDASRLSAEVIFTTLHRLVVEEEKSAVG</sequence>
<dbReference type="SMART" id="SM01034">
    <property type="entry name" value="BLUF"/>
    <property type="match status" value="1"/>
</dbReference>
<evidence type="ECO:0000259" key="1">
    <source>
        <dbReference type="PROSITE" id="PS50925"/>
    </source>
</evidence>
<evidence type="ECO:0000313" key="3">
    <source>
        <dbReference type="Proteomes" id="UP000019486"/>
    </source>
</evidence>
<dbReference type="GO" id="GO:0071949">
    <property type="term" value="F:FAD binding"/>
    <property type="evidence" value="ECO:0007669"/>
    <property type="project" value="InterPro"/>
</dbReference>
<name>W9H219_9PROT</name>